<evidence type="ECO:0000256" key="2">
    <source>
        <dbReference type="SAM" id="MobiDB-lite"/>
    </source>
</evidence>
<dbReference type="InterPro" id="IPR020981">
    <property type="entry name" value="Csm1/Pcs1_C"/>
</dbReference>
<feature type="region of interest" description="Disordered" evidence="2">
    <location>
        <begin position="1"/>
        <end position="55"/>
    </location>
</feature>
<evidence type="ECO:0000256" key="1">
    <source>
        <dbReference type="SAM" id="Coils"/>
    </source>
</evidence>
<dbReference type="Gene3D" id="3.90.1150.80">
    <property type="match status" value="1"/>
</dbReference>
<keyword evidence="5" id="KW-1185">Reference proteome</keyword>
<feature type="domain" description="Monopolin complex subunit Csm1/Pcs1 C-terminal" evidence="3">
    <location>
        <begin position="267"/>
        <end position="354"/>
    </location>
</feature>
<reference evidence="5" key="1">
    <citation type="submission" date="2016-02" db="EMBL/GenBank/DDBJ databases">
        <title>Comparative genomics of biotechnologically important yeasts.</title>
        <authorList>
            <consortium name="DOE Joint Genome Institute"/>
            <person name="Riley R."/>
            <person name="Haridas S."/>
            <person name="Wolfe K.H."/>
            <person name="Lopes M.R."/>
            <person name="Hittinger C.T."/>
            <person name="Goker M."/>
            <person name="Salamov A."/>
            <person name="Wisecaver J."/>
            <person name="Long T.M."/>
            <person name="Aerts A.L."/>
            <person name="Barry K."/>
            <person name="Choi C."/>
            <person name="Clum A."/>
            <person name="Coughlan A.Y."/>
            <person name="Deshpande S."/>
            <person name="Douglass A.P."/>
            <person name="Hanson S.J."/>
            <person name="Klenk H.-P."/>
            <person name="Labutti K."/>
            <person name="Lapidus A."/>
            <person name="Lindquist E."/>
            <person name="Lipzen A."/>
            <person name="Meier-Kolthoff J.P."/>
            <person name="Ohm R.A."/>
            <person name="Otillar R.P."/>
            <person name="Pangilinan J."/>
            <person name="Peng Y."/>
            <person name="Rokas A."/>
            <person name="Rosa C.A."/>
            <person name="Scheuner C."/>
            <person name="Sibirny A.A."/>
            <person name="Slot J.C."/>
            <person name="Stielow J.B."/>
            <person name="Sun H."/>
            <person name="Kurtzman C.P."/>
            <person name="Blackwell M."/>
            <person name="Jeffries T.W."/>
            <person name="Grigoriev I.V."/>
        </authorList>
    </citation>
    <scope>NUCLEOTIDE SEQUENCE [LARGE SCALE GENOMIC DNA]</scope>
    <source>
        <strain evidence="5">NRRL Y-17796</strain>
    </source>
</reference>
<feature type="coiled-coil region" evidence="1">
    <location>
        <begin position="125"/>
        <end position="173"/>
    </location>
</feature>
<evidence type="ECO:0000259" key="3">
    <source>
        <dbReference type="Pfam" id="PF12539"/>
    </source>
</evidence>
<dbReference type="Pfam" id="PF12539">
    <property type="entry name" value="Csm1"/>
    <property type="match status" value="1"/>
</dbReference>
<dbReference type="PANTHER" id="PTHR28006">
    <property type="entry name" value="MONOPOLIN COMPLEX SUBUNIT CSM1"/>
    <property type="match status" value="1"/>
</dbReference>
<dbReference type="Proteomes" id="UP000095023">
    <property type="component" value="Unassembled WGS sequence"/>
</dbReference>
<accession>A0A1E4TH75</accession>
<dbReference type="PANTHER" id="PTHR28006:SF1">
    <property type="entry name" value="MONOPOLIN COMPLEX SUBUNIT CSM1"/>
    <property type="match status" value="1"/>
</dbReference>
<evidence type="ECO:0000313" key="4">
    <source>
        <dbReference type="EMBL" id="ODV91057.1"/>
    </source>
</evidence>
<dbReference type="AlphaFoldDB" id="A0A1E4TH75"/>
<feature type="compositionally biased region" description="Basic and acidic residues" evidence="2">
    <location>
        <begin position="17"/>
        <end position="35"/>
    </location>
</feature>
<dbReference type="GO" id="GO:0051315">
    <property type="term" value="P:attachment of mitotic spindle microtubules to kinetochore"/>
    <property type="evidence" value="ECO:0007669"/>
    <property type="project" value="TreeGrafter"/>
</dbReference>
<dbReference type="EMBL" id="KV453842">
    <property type="protein sequence ID" value="ODV91057.1"/>
    <property type="molecule type" value="Genomic_DNA"/>
</dbReference>
<dbReference type="GO" id="GO:0033551">
    <property type="term" value="C:monopolin complex"/>
    <property type="evidence" value="ECO:0007669"/>
    <property type="project" value="InterPro"/>
</dbReference>
<dbReference type="InterPro" id="IPR038608">
    <property type="entry name" value="Csm1/Pcs1_C_sf"/>
</dbReference>
<dbReference type="InterPro" id="IPR040349">
    <property type="entry name" value="Csm1/Pcs1"/>
</dbReference>
<dbReference type="GO" id="GO:0072686">
    <property type="term" value="C:mitotic spindle"/>
    <property type="evidence" value="ECO:0007669"/>
    <property type="project" value="TreeGrafter"/>
</dbReference>
<dbReference type="GO" id="GO:1990644">
    <property type="term" value="F:microtubule site clamp"/>
    <property type="evidence" value="ECO:0007669"/>
    <property type="project" value="TreeGrafter"/>
</dbReference>
<dbReference type="GO" id="GO:0034506">
    <property type="term" value="C:chromosome, centromeric core domain"/>
    <property type="evidence" value="ECO:0007669"/>
    <property type="project" value="TreeGrafter"/>
</dbReference>
<keyword evidence="1" id="KW-0175">Coiled coil</keyword>
<dbReference type="CDD" id="cd23787">
    <property type="entry name" value="RWD_CSM1"/>
    <property type="match status" value="1"/>
</dbReference>
<dbReference type="GO" id="GO:0045144">
    <property type="term" value="P:meiotic sister chromatid segregation"/>
    <property type="evidence" value="ECO:0007669"/>
    <property type="project" value="TreeGrafter"/>
</dbReference>
<gene>
    <name evidence="4" type="ORF">CANCADRAFT_2774</name>
</gene>
<proteinExistence type="predicted"/>
<dbReference type="OrthoDB" id="2431049at2759"/>
<evidence type="ECO:0000313" key="5">
    <source>
        <dbReference type="Proteomes" id="UP000095023"/>
    </source>
</evidence>
<sequence length="369" mass="41858">MPSDIDTTKRTQRRKGRISDSNKENTDDGITKSKELGPPTPESSIDLPDPNDVTSPTELLQQSIQLLEEVKSIEPIEVSELVKYIETADAEARSYIKYLEDQLSELKSSPKSIDNQESDHLRKQLDLRTEELQNTKNVLARVKQELKLTTNELNNVKQELQTATNLLNDAKDETIVTKNLLETTNEANASTKDLLLKCQTELESTKVESQARLQKIQLLETQIADKDQNVEEFKEKVMNLQFDILENQKLITSMKSTATKSEQQSIIEAFSDLTNVIIRSAVIDSDSNTATFDCLQTSSKGDTIHYFLTIPHNSTDSYKSQLVLYKPQLDPVRDATVIEKLPDYLTATIEFSRDSLHKFFMNIVDGLER</sequence>
<dbReference type="GO" id="GO:0005730">
    <property type="term" value="C:nucleolus"/>
    <property type="evidence" value="ECO:0007669"/>
    <property type="project" value="TreeGrafter"/>
</dbReference>
<protein>
    <recommendedName>
        <fullName evidence="3">Monopolin complex subunit Csm1/Pcs1 C-terminal domain-containing protein</fullName>
    </recommendedName>
</protein>
<name>A0A1E4TH75_9ASCO</name>
<organism evidence="4 5">
    <name type="scientific">Tortispora caseinolytica NRRL Y-17796</name>
    <dbReference type="NCBI Taxonomy" id="767744"/>
    <lineage>
        <taxon>Eukaryota</taxon>
        <taxon>Fungi</taxon>
        <taxon>Dikarya</taxon>
        <taxon>Ascomycota</taxon>
        <taxon>Saccharomycotina</taxon>
        <taxon>Trigonopsidomycetes</taxon>
        <taxon>Trigonopsidales</taxon>
        <taxon>Trigonopsidaceae</taxon>
        <taxon>Tortispora</taxon>
    </lineage>
</organism>